<reference evidence="1" key="1">
    <citation type="submission" date="2020-01" db="EMBL/GenBank/DDBJ databases">
        <authorList>
            <person name="Mishra B."/>
        </authorList>
    </citation>
    <scope>NUCLEOTIDE SEQUENCE [LARGE SCALE GENOMIC DNA]</scope>
</reference>
<dbReference type="EMBL" id="CACVBM020000643">
    <property type="protein sequence ID" value="CAA7021709.1"/>
    <property type="molecule type" value="Genomic_DNA"/>
</dbReference>
<comment type="caution">
    <text evidence="1">The sequence shown here is derived from an EMBL/GenBank/DDBJ whole genome shotgun (WGS) entry which is preliminary data.</text>
</comment>
<name>A0A6D2I0Z2_9BRAS</name>
<accession>A0A6D2I0Z2</accession>
<keyword evidence="2" id="KW-1185">Reference proteome</keyword>
<organism evidence="1 2">
    <name type="scientific">Microthlaspi erraticum</name>
    <dbReference type="NCBI Taxonomy" id="1685480"/>
    <lineage>
        <taxon>Eukaryota</taxon>
        <taxon>Viridiplantae</taxon>
        <taxon>Streptophyta</taxon>
        <taxon>Embryophyta</taxon>
        <taxon>Tracheophyta</taxon>
        <taxon>Spermatophyta</taxon>
        <taxon>Magnoliopsida</taxon>
        <taxon>eudicotyledons</taxon>
        <taxon>Gunneridae</taxon>
        <taxon>Pentapetalae</taxon>
        <taxon>rosids</taxon>
        <taxon>malvids</taxon>
        <taxon>Brassicales</taxon>
        <taxon>Brassicaceae</taxon>
        <taxon>Coluteocarpeae</taxon>
        <taxon>Microthlaspi</taxon>
    </lineage>
</organism>
<dbReference type="Proteomes" id="UP000467841">
    <property type="component" value="Unassembled WGS sequence"/>
</dbReference>
<evidence type="ECO:0000313" key="2">
    <source>
        <dbReference type="Proteomes" id="UP000467841"/>
    </source>
</evidence>
<dbReference type="OrthoDB" id="550575at2759"/>
<sequence length="127" mass="14075">MSLRSLSLEEDFFVWRHQPSGEADRLLGGTDLALSSASSDLSTVGEFEDDIDSLLCSVVDGSEGALREIRGWHCTDRSISYVAERCPNLQVLCVKYSPKVTDKSMWEIALNCPSLKELDISCCLQNI</sequence>
<gene>
    <name evidence="1" type="ORF">MERR_LOCUS8944</name>
</gene>
<evidence type="ECO:0008006" key="3">
    <source>
        <dbReference type="Google" id="ProtNLM"/>
    </source>
</evidence>
<dbReference type="InterPro" id="IPR032675">
    <property type="entry name" value="LRR_dom_sf"/>
</dbReference>
<dbReference type="AlphaFoldDB" id="A0A6D2I0Z2"/>
<evidence type="ECO:0000313" key="1">
    <source>
        <dbReference type="EMBL" id="CAA7021709.1"/>
    </source>
</evidence>
<dbReference type="SUPFAM" id="SSF52047">
    <property type="entry name" value="RNI-like"/>
    <property type="match status" value="1"/>
</dbReference>
<protein>
    <recommendedName>
        <fullName evidence="3">COI1 F-box domain-containing protein</fullName>
    </recommendedName>
</protein>
<dbReference type="Gene3D" id="3.80.10.10">
    <property type="entry name" value="Ribonuclease Inhibitor"/>
    <property type="match status" value="1"/>
</dbReference>
<proteinExistence type="predicted"/>